<dbReference type="EMBL" id="CP001322">
    <property type="protein sequence ID" value="ACL02138.1"/>
    <property type="molecule type" value="Genomic_DNA"/>
</dbReference>
<reference evidence="5 6" key="1">
    <citation type="journal article" date="2012" name="Environ. Microbiol.">
        <title>The genome sequence of Desulfatibacillum alkenivorans AK-01: a blueprint for anaerobic alkane oxidation.</title>
        <authorList>
            <person name="Callaghan A.V."/>
            <person name="Morris B.E."/>
            <person name="Pereira I.A."/>
            <person name="McInerney M.J."/>
            <person name="Austin R.N."/>
            <person name="Groves J.T."/>
            <person name="Kukor J.J."/>
            <person name="Suflita J.M."/>
            <person name="Young L.Y."/>
            <person name="Zylstra G.J."/>
            <person name="Wawrik B."/>
        </authorList>
    </citation>
    <scope>NUCLEOTIDE SEQUENCE [LARGE SCALE GENOMIC DNA]</scope>
    <source>
        <strain evidence="5 6">AK-01</strain>
    </source>
</reference>
<evidence type="ECO:0000313" key="5">
    <source>
        <dbReference type="EMBL" id="ACL02138.1"/>
    </source>
</evidence>
<sequence length="242" mass="26317">MIDLHSHILPGLDDGPTTLKMALEMARAAVDDGVTVMVATPHTLNGSYHNPRERILEAHRVFSEALVKENIPLKVLPGCEAHLCSELLKEIQSGDVLSFADKGRYLLLELPHPFLLQGVIAFINRLNVMGLTPVIAHGERLPLVQQKPSIMEDIVNAGALCQVTAQSLEGSLGRRAKKCCQELNSLGLIHLLASDAHDLANRRPGLSKACKILGGMMDERDAHHILSTNPSLIIGAGENYVR</sequence>
<evidence type="ECO:0000313" key="6">
    <source>
        <dbReference type="Proteomes" id="UP000000739"/>
    </source>
</evidence>
<keyword evidence="6" id="KW-1185">Reference proteome</keyword>
<dbReference type="InterPro" id="IPR016195">
    <property type="entry name" value="Pol/histidinol_Pase-like"/>
</dbReference>
<comment type="catalytic activity">
    <reaction evidence="4">
        <text>O-phospho-L-tyrosyl-[protein] + H2O = L-tyrosyl-[protein] + phosphate</text>
        <dbReference type="Rhea" id="RHEA:10684"/>
        <dbReference type="Rhea" id="RHEA-COMP:10136"/>
        <dbReference type="Rhea" id="RHEA-COMP:20101"/>
        <dbReference type="ChEBI" id="CHEBI:15377"/>
        <dbReference type="ChEBI" id="CHEBI:43474"/>
        <dbReference type="ChEBI" id="CHEBI:46858"/>
        <dbReference type="ChEBI" id="CHEBI:61978"/>
        <dbReference type="EC" id="3.1.3.48"/>
    </reaction>
</comment>
<dbReference type="KEGG" id="dal:Dalk_0430"/>
<dbReference type="Pfam" id="PF19567">
    <property type="entry name" value="CpsB_CapC"/>
    <property type="match status" value="1"/>
</dbReference>
<protein>
    <recommendedName>
        <fullName evidence="2">protein-tyrosine-phosphatase</fullName>
        <ecNumber evidence="2">3.1.3.48</ecNumber>
    </recommendedName>
</protein>
<dbReference type="Proteomes" id="UP000000739">
    <property type="component" value="Chromosome"/>
</dbReference>
<dbReference type="PANTHER" id="PTHR39181">
    <property type="entry name" value="TYROSINE-PROTEIN PHOSPHATASE YWQE"/>
    <property type="match status" value="1"/>
</dbReference>
<accession>B8FH50</accession>
<dbReference type="GO" id="GO:0004725">
    <property type="term" value="F:protein tyrosine phosphatase activity"/>
    <property type="evidence" value="ECO:0007669"/>
    <property type="project" value="UniProtKB-EC"/>
</dbReference>
<dbReference type="SUPFAM" id="SSF89550">
    <property type="entry name" value="PHP domain-like"/>
    <property type="match status" value="1"/>
</dbReference>
<proteinExistence type="inferred from homology"/>
<organism evidence="5 6">
    <name type="scientific">Desulfatibacillum aliphaticivorans</name>
    <dbReference type="NCBI Taxonomy" id="218208"/>
    <lineage>
        <taxon>Bacteria</taxon>
        <taxon>Pseudomonadati</taxon>
        <taxon>Thermodesulfobacteriota</taxon>
        <taxon>Desulfobacteria</taxon>
        <taxon>Desulfobacterales</taxon>
        <taxon>Desulfatibacillaceae</taxon>
        <taxon>Desulfatibacillum</taxon>
    </lineage>
</organism>
<dbReference type="AlphaFoldDB" id="B8FH50"/>
<dbReference type="PIRSF" id="PIRSF016557">
    <property type="entry name" value="Caps_synth_CpsB"/>
    <property type="match status" value="1"/>
</dbReference>
<dbReference type="PANTHER" id="PTHR39181:SF1">
    <property type="entry name" value="TYROSINE-PROTEIN PHOSPHATASE YWQE"/>
    <property type="match status" value="1"/>
</dbReference>
<dbReference type="InterPro" id="IPR016667">
    <property type="entry name" value="Caps_polysacc_synth_CpsB/CapC"/>
</dbReference>
<dbReference type="RefSeq" id="WP_012609578.1">
    <property type="nucleotide sequence ID" value="NC_011768.1"/>
</dbReference>
<dbReference type="EC" id="3.1.3.48" evidence="2"/>
<evidence type="ECO:0000256" key="3">
    <source>
        <dbReference type="ARBA" id="ARBA00022801"/>
    </source>
</evidence>
<name>B8FH50_DESAL</name>
<gene>
    <name evidence="5" type="ordered locus">Dalk_0430</name>
</gene>
<evidence type="ECO:0000256" key="1">
    <source>
        <dbReference type="ARBA" id="ARBA00005750"/>
    </source>
</evidence>
<comment type="similarity">
    <text evidence="1">Belongs to the metallo-dependent hydrolases superfamily. CpsB/CapC family.</text>
</comment>
<evidence type="ECO:0000256" key="2">
    <source>
        <dbReference type="ARBA" id="ARBA00013064"/>
    </source>
</evidence>
<dbReference type="GO" id="GO:0030145">
    <property type="term" value="F:manganese ion binding"/>
    <property type="evidence" value="ECO:0007669"/>
    <property type="project" value="InterPro"/>
</dbReference>
<dbReference type="Gene3D" id="3.20.20.140">
    <property type="entry name" value="Metal-dependent hydrolases"/>
    <property type="match status" value="1"/>
</dbReference>
<dbReference type="eggNOG" id="COG4464">
    <property type="taxonomic scope" value="Bacteria"/>
</dbReference>
<dbReference type="HOGENOM" id="CLU_085966_1_0_7"/>
<keyword evidence="3 5" id="KW-0378">Hydrolase</keyword>
<evidence type="ECO:0000256" key="4">
    <source>
        <dbReference type="ARBA" id="ARBA00051722"/>
    </source>
</evidence>